<accession>A0AAE4Z796</accession>
<dbReference type="EMBL" id="JAACAK010000032">
    <property type="protein sequence ID" value="NIR74308.1"/>
    <property type="molecule type" value="Genomic_DNA"/>
</dbReference>
<proteinExistence type="predicted"/>
<gene>
    <name evidence="1" type="ORF">GWO12_04225</name>
</gene>
<evidence type="ECO:0000313" key="2">
    <source>
        <dbReference type="Proteomes" id="UP000702544"/>
    </source>
</evidence>
<reference evidence="1 2" key="1">
    <citation type="submission" date="2020-01" db="EMBL/GenBank/DDBJ databases">
        <title>Genomes assembled from Gulf of Kutch pelagic sediment metagenomes.</title>
        <authorList>
            <person name="Chandrashekar M."/>
            <person name="Mahajan M.S."/>
            <person name="Dave K.J."/>
            <person name="Vatsa P."/>
            <person name="Nathani N.M."/>
        </authorList>
    </citation>
    <scope>NUCLEOTIDE SEQUENCE [LARGE SCALE GENOMIC DNA]</scope>
    <source>
        <strain evidence="1">KS3-K002</strain>
    </source>
</reference>
<dbReference type="PROSITE" id="PS51257">
    <property type="entry name" value="PROKAR_LIPOPROTEIN"/>
    <property type="match status" value="1"/>
</dbReference>
<sequence length="57" mass="5892">MLKRITTLALVAGGLAGCEPAEPTDIEVGAIELARPAESGEPNLFATADGRAILTWL</sequence>
<dbReference type="Proteomes" id="UP000702544">
    <property type="component" value="Unassembled WGS sequence"/>
</dbReference>
<protein>
    <submittedName>
        <fullName evidence="1">Uncharacterized protein</fullName>
    </submittedName>
</protein>
<organism evidence="1 2">
    <name type="scientific">Candidatus Kutchimonas denitrificans</name>
    <dbReference type="NCBI Taxonomy" id="3056748"/>
    <lineage>
        <taxon>Bacteria</taxon>
        <taxon>Pseudomonadati</taxon>
        <taxon>Gemmatimonadota</taxon>
        <taxon>Gemmatimonadia</taxon>
        <taxon>Candidatus Palauibacterales</taxon>
        <taxon>Candidatus Palauibacteraceae</taxon>
        <taxon>Candidatus Kutchimonas</taxon>
    </lineage>
</organism>
<feature type="non-terminal residue" evidence="1">
    <location>
        <position position="57"/>
    </location>
</feature>
<evidence type="ECO:0000313" key="1">
    <source>
        <dbReference type="EMBL" id="NIR74308.1"/>
    </source>
</evidence>
<comment type="caution">
    <text evidence="1">The sequence shown here is derived from an EMBL/GenBank/DDBJ whole genome shotgun (WGS) entry which is preliminary data.</text>
</comment>
<name>A0AAE4Z796_9BACT</name>
<dbReference type="AlphaFoldDB" id="A0AAE4Z796"/>